<sequence>MAERQYAASTVQGCLGRRGIRGEFVNRICNIKANCKIKRKMNTGTFKSPVGESKEGSEAPASLLSLLSAFISPHSVSPSLVLASFPIHRSPRITQLKMFNSHPHRCGCTAPLHLTSLAISADQNHKSVPQERRYLNGDWISRLVGGASLRSTLQAWMTWILFHWQEIQQPQRLL</sequence>
<proteinExistence type="predicted"/>
<organism evidence="1 2">
    <name type="scientific">Scophthalmus maximus</name>
    <name type="common">Turbot</name>
    <name type="synonym">Psetta maxima</name>
    <dbReference type="NCBI Taxonomy" id="52904"/>
    <lineage>
        <taxon>Eukaryota</taxon>
        <taxon>Metazoa</taxon>
        <taxon>Chordata</taxon>
        <taxon>Craniata</taxon>
        <taxon>Vertebrata</taxon>
        <taxon>Euteleostomi</taxon>
        <taxon>Actinopterygii</taxon>
        <taxon>Neopterygii</taxon>
        <taxon>Teleostei</taxon>
        <taxon>Neoteleostei</taxon>
        <taxon>Acanthomorphata</taxon>
        <taxon>Carangaria</taxon>
        <taxon>Pleuronectiformes</taxon>
        <taxon>Pleuronectoidei</taxon>
        <taxon>Scophthalmidae</taxon>
        <taxon>Scophthalmus</taxon>
    </lineage>
</organism>
<dbReference type="EMBL" id="VEVO01000009">
    <property type="protein sequence ID" value="KAF0037029.1"/>
    <property type="molecule type" value="Genomic_DNA"/>
</dbReference>
<gene>
    <name evidence="1" type="ORF">F2P81_009903</name>
</gene>
<evidence type="ECO:0000313" key="1">
    <source>
        <dbReference type="EMBL" id="KAF0037029.1"/>
    </source>
</evidence>
<accession>A0A6A4SWF4</accession>
<name>A0A6A4SWF4_SCOMX</name>
<evidence type="ECO:0000313" key="2">
    <source>
        <dbReference type="Proteomes" id="UP000438429"/>
    </source>
</evidence>
<comment type="caution">
    <text evidence="1">The sequence shown here is derived from an EMBL/GenBank/DDBJ whole genome shotgun (WGS) entry which is preliminary data.</text>
</comment>
<reference evidence="1 2" key="1">
    <citation type="submission" date="2019-06" db="EMBL/GenBank/DDBJ databases">
        <title>Draft genomes of female and male turbot (Scophthalmus maximus).</title>
        <authorList>
            <person name="Xu H."/>
            <person name="Xu X.-W."/>
            <person name="Shao C."/>
            <person name="Chen S."/>
        </authorList>
    </citation>
    <scope>NUCLEOTIDE SEQUENCE [LARGE SCALE GENOMIC DNA]</scope>
    <source>
        <strain evidence="1">Ysfricsl-2016a</strain>
        <tissue evidence="1">Blood</tissue>
    </source>
</reference>
<dbReference type="AlphaFoldDB" id="A0A6A4SWF4"/>
<protein>
    <submittedName>
        <fullName evidence="1">Uncharacterized protein</fullName>
    </submittedName>
</protein>
<dbReference type="Proteomes" id="UP000438429">
    <property type="component" value="Unassembled WGS sequence"/>
</dbReference>